<evidence type="ECO:0000313" key="2">
    <source>
        <dbReference type="Proteomes" id="UP001629432"/>
    </source>
</evidence>
<evidence type="ECO:0000313" key="1">
    <source>
        <dbReference type="EMBL" id="MFM0640035.1"/>
    </source>
</evidence>
<comment type="caution">
    <text evidence="1">The sequence shown here is derived from an EMBL/GenBank/DDBJ whole genome shotgun (WGS) entry which is preliminary data.</text>
</comment>
<dbReference type="Proteomes" id="UP001629432">
    <property type="component" value="Unassembled WGS sequence"/>
</dbReference>
<sequence length="245" mass="28226">MPTTIHIPGQPRINEHLKHDDVLWRYVDAAKFLDFLENSTLFFCRADNFSDKFESAFTPTLRGEIENSYLANRINFTYAQFKQRMRQTVFINCWHKDQDDSAAMWALYGKSECSVALTTMVGRLAECLTKVNLPHDLAIEKVEYIKHWRDPKIDIAPYARVFAYKTKAYQHEKEVRVLLDRSLNEFDAEMPAGGMSIKVDHNSLLRSIVIAPEAPAWFDQLVRRTAARYGLSAPVRRSKLAAAPI</sequence>
<evidence type="ECO:0008006" key="3">
    <source>
        <dbReference type="Google" id="ProtNLM"/>
    </source>
</evidence>
<keyword evidence="2" id="KW-1185">Reference proteome</keyword>
<accession>A0ABW9DXY6</accession>
<name>A0ABW9DXY6_9BURK</name>
<reference evidence="1 2" key="1">
    <citation type="journal article" date="2024" name="Chem. Sci.">
        <title>Discovery of megapolipeptins by genome mining of a Burkholderiales bacteria collection.</title>
        <authorList>
            <person name="Paulo B.S."/>
            <person name="Recchia M.J.J."/>
            <person name="Lee S."/>
            <person name="Fergusson C.H."/>
            <person name="Romanowski S.B."/>
            <person name="Hernandez A."/>
            <person name="Krull N."/>
            <person name="Liu D.Y."/>
            <person name="Cavanagh H."/>
            <person name="Bos A."/>
            <person name="Gray C.A."/>
            <person name="Murphy B.T."/>
            <person name="Linington R.G."/>
            <person name="Eustaquio A.S."/>
        </authorList>
    </citation>
    <scope>NUCLEOTIDE SEQUENCE [LARGE SCALE GENOMIC DNA]</scope>
    <source>
        <strain evidence="1 2">RL17-338-BIC-A</strain>
    </source>
</reference>
<protein>
    <recommendedName>
        <fullName evidence="3">DUF2971 domain-containing protein</fullName>
    </recommendedName>
</protein>
<dbReference type="RefSeq" id="WP_408338730.1">
    <property type="nucleotide sequence ID" value="NZ_JAQQCF010000025.1"/>
</dbReference>
<dbReference type="EMBL" id="JAQQCF010000025">
    <property type="protein sequence ID" value="MFM0640035.1"/>
    <property type="molecule type" value="Genomic_DNA"/>
</dbReference>
<gene>
    <name evidence="1" type="ORF">PQQ63_25405</name>
</gene>
<organism evidence="1 2">
    <name type="scientific">Paraburkholderia metrosideri</name>
    <dbReference type="NCBI Taxonomy" id="580937"/>
    <lineage>
        <taxon>Bacteria</taxon>
        <taxon>Pseudomonadati</taxon>
        <taxon>Pseudomonadota</taxon>
        <taxon>Betaproteobacteria</taxon>
        <taxon>Burkholderiales</taxon>
        <taxon>Burkholderiaceae</taxon>
        <taxon>Paraburkholderia</taxon>
    </lineage>
</organism>
<proteinExistence type="predicted"/>